<evidence type="ECO:0000313" key="2">
    <source>
        <dbReference type="EMBL" id="NEW37282.1"/>
    </source>
</evidence>
<dbReference type="Proteomes" id="UP000471166">
    <property type="component" value="Unassembled WGS sequence"/>
</dbReference>
<feature type="non-terminal residue" evidence="2">
    <location>
        <position position="91"/>
    </location>
</feature>
<feature type="domain" description="Arabinofuranosyltransferase D third carbohydrate binding module" evidence="1">
    <location>
        <begin position="1"/>
        <end position="49"/>
    </location>
</feature>
<proteinExistence type="predicted"/>
<dbReference type="RefSeq" id="WP_163848881.1">
    <property type="nucleotide sequence ID" value="NZ_JAAGVB010000606.1"/>
</dbReference>
<dbReference type="AlphaFoldDB" id="A0A6P1CZU2"/>
<dbReference type="InterPro" id="IPR056997">
    <property type="entry name" value="CBM_AftD"/>
</dbReference>
<accession>A0A6P1CZU2</accession>
<gene>
    <name evidence="2" type="ORF">GV791_32720</name>
</gene>
<evidence type="ECO:0000259" key="1">
    <source>
        <dbReference type="Pfam" id="PF24607"/>
    </source>
</evidence>
<feature type="non-terminal residue" evidence="2">
    <location>
        <position position="1"/>
    </location>
</feature>
<dbReference type="Pfam" id="PF24607">
    <property type="entry name" value="CBM_AftD"/>
    <property type="match status" value="1"/>
</dbReference>
<comment type="caution">
    <text evidence="2">The sequence shown here is derived from an EMBL/GenBank/DDBJ whole genome shotgun (WGS) entry which is preliminary data.</text>
</comment>
<name>A0A6P1CZU2_9NOCA</name>
<sequence>LHPTVTDRIELSIQSWAPVLDRTALGFAQSQPPGLAEVSVLGPDYPAPADPNRLITVGCADGPTVALGGQVFQTSITATAAELRSGAPVSA</sequence>
<reference evidence="2 3" key="1">
    <citation type="submission" date="2020-01" db="EMBL/GenBank/DDBJ databases">
        <title>Genetics and antimicrobial susceptibilities of Nocardia species isolated from the soil; a comparison with species isolated from humans.</title>
        <authorList>
            <person name="Carrasco G."/>
            <person name="Monzon S."/>
            <person name="Sansegundo M."/>
            <person name="Garcia E."/>
            <person name="Garrido N."/>
            <person name="Medina M.J."/>
            <person name="Villalon P."/>
            <person name="Ramirez-Arocha A.C."/>
            <person name="Jimenez P."/>
            <person name="Cuesta I."/>
            <person name="Valdezate S."/>
        </authorList>
    </citation>
    <scope>NUCLEOTIDE SEQUENCE [LARGE SCALE GENOMIC DNA]</scope>
    <source>
        <strain evidence="2 3">CNM20110626</strain>
    </source>
</reference>
<protein>
    <recommendedName>
        <fullName evidence="1">Arabinofuranosyltransferase D third carbohydrate binding module domain-containing protein</fullName>
    </recommendedName>
</protein>
<organism evidence="2 3">
    <name type="scientific">Nocardia cyriacigeorgica</name>
    <dbReference type="NCBI Taxonomy" id="135487"/>
    <lineage>
        <taxon>Bacteria</taxon>
        <taxon>Bacillati</taxon>
        <taxon>Actinomycetota</taxon>
        <taxon>Actinomycetes</taxon>
        <taxon>Mycobacteriales</taxon>
        <taxon>Nocardiaceae</taxon>
        <taxon>Nocardia</taxon>
    </lineage>
</organism>
<dbReference type="EMBL" id="JAAGVB010000606">
    <property type="protein sequence ID" value="NEW37282.1"/>
    <property type="molecule type" value="Genomic_DNA"/>
</dbReference>
<evidence type="ECO:0000313" key="3">
    <source>
        <dbReference type="Proteomes" id="UP000471166"/>
    </source>
</evidence>